<dbReference type="SMART" id="SM00635">
    <property type="entry name" value="BID_2"/>
    <property type="match status" value="2"/>
</dbReference>
<feature type="signal peptide" evidence="2">
    <location>
        <begin position="1"/>
        <end position="24"/>
    </location>
</feature>
<organism evidence="4 5">
    <name type="scientific">Ruminococcoides intestinihominis</name>
    <dbReference type="NCBI Taxonomy" id="3133161"/>
    <lineage>
        <taxon>Bacteria</taxon>
        <taxon>Bacillati</taxon>
        <taxon>Bacillota</taxon>
        <taxon>Clostridia</taxon>
        <taxon>Eubacteriales</taxon>
        <taxon>Oscillospiraceae</taxon>
        <taxon>Ruminococcoides</taxon>
    </lineage>
</organism>
<evidence type="ECO:0000313" key="4">
    <source>
        <dbReference type="EMBL" id="MEQ2566545.1"/>
    </source>
</evidence>
<dbReference type="Pfam" id="PF02368">
    <property type="entry name" value="Big_2"/>
    <property type="match status" value="1"/>
</dbReference>
<dbReference type="RefSeq" id="WP_367286253.1">
    <property type="nucleotide sequence ID" value="NZ_JBBMEY010000003.1"/>
</dbReference>
<accession>A0ABV1HW50</accession>
<dbReference type="InterPro" id="IPR008964">
    <property type="entry name" value="Invasin/intimin_cell_adhesion"/>
</dbReference>
<sequence>MKKLLSITSLCLALLMISFSTVFAVDNSTPSNSDKSQNVAETKNNTEPTTVRMGWEVVYNLKNVDSSNTTNDAWLSYRTTITPKLGYAITKVTATIDGKDVGAITSENGIYTINIEQVTGKLTITAEAEPVIVDTPKEIQNLSPKTNFTVANLGKVGNYNLYYNVTQYYQFLDYNVTMGDYVFDCFAQQSPYDLGLYVVGNGKAYTLIDAYNELKIDMDTVYSLIKSNEIHYNFTVGKSIPDVTTQPSENHNVYYYLKGATSSNNETTVGNHYNTVIKPNSPYEIDYVVVTVNNKEKEVAKNSDGSYTVDLDNVDGDINIFASATREKATEFSTARVGWHVNYNLSNVESSNTTDDAWMNYRTVITPKTGYVITNISAKIHGKDVGKITKKNGTYEIFVEYLQGGPLVIKAEAKSVKIDTPKEIDKLYPNLILSVANLGKVGKYDLYYKISDYYNFSNKNIRMGNYMFNCYQQHTPYDLGLYVVGNGKAYTLKDAYDKLNINMDAVYSLINKTNLHYNFTVVKIAQEKLSATNVSLKSGATKTIKVLNGKVKSYKVTNNKVAKVNSKGVVTALNKGKTTMIVTLKDGNKLNCKVNVTTAPKLSKSTVNVKVGKTVKVKALGKAKNIALKWTVSNKNVNTSIAKKISASVLNIKGVKKGKTTLKVKVNNVKTLTLKVNVK</sequence>
<protein>
    <submittedName>
        <fullName evidence="4">Ig-like domain-containing protein</fullName>
    </submittedName>
</protein>
<evidence type="ECO:0000256" key="1">
    <source>
        <dbReference type="SAM" id="MobiDB-lite"/>
    </source>
</evidence>
<dbReference type="InterPro" id="IPR003343">
    <property type="entry name" value="Big_2"/>
</dbReference>
<dbReference type="SUPFAM" id="SSF49373">
    <property type="entry name" value="Invasin/intimin cell-adhesion fragments"/>
    <property type="match status" value="1"/>
</dbReference>
<feature type="chain" id="PRO_5045926810" evidence="2">
    <location>
        <begin position="25"/>
        <end position="679"/>
    </location>
</feature>
<reference evidence="4 5" key="1">
    <citation type="submission" date="2024-03" db="EMBL/GenBank/DDBJ databases">
        <title>Human intestinal bacterial collection.</title>
        <authorList>
            <person name="Pauvert C."/>
            <person name="Hitch T.C.A."/>
            <person name="Clavel T."/>
        </authorList>
    </citation>
    <scope>NUCLEOTIDE SEQUENCE [LARGE SCALE GENOMIC DNA]</scope>
    <source>
        <strain evidence="4 5">CLA-AP-H18</strain>
    </source>
</reference>
<feature type="domain" description="BIG2" evidence="3">
    <location>
        <begin position="523"/>
        <end position="594"/>
    </location>
</feature>
<feature type="region of interest" description="Disordered" evidence="1">
    <location>
        <begin position="28"/>
        <end position="47"/>
    </location>
</feature>
<proteinExistence type="predicted"/>
<keyword evidence="5" id="KW-1185">Reference proteome</keyword>
<feature type="domain" description="BIG2" evidence="3">
    <location>
        <begin position="596"/>
        <end position="676"/>
    </location>
</feature>
<keyword evidence="2" id="KW-0732">Signal</keyword>
<evidence type="ECO:0000313" key="5">
    <source>
        <dbReference type="Proteomes" id="UP001478133"/>
    </source>
</evidence>
<evidence type="ECO:0000256" key="2">
    <source>
        <dbReference type="SAM" id="SignalP"/>
    </source>
</evidence>
<dbReference type="Gene3D" id="2.60.40.1080">
    <property type="match status" value="1"/>
</dbReference>
<comment type="caution">
    <text evidence="4">The sequence shown here is derived from an EMBL/GenBank/DDBJ whole genome shotgun (WGS) entry which is preliminary data.</text>
</comment>
<gene>
    <name evidence="4" type="ORF">ABFO16_09955</name>
</gene>
<dbReference type="Proteomes" id="UP001478133">
    <property type="component" value="Unassembled WGS sequence"/>
</dbReference>
<dbReference type="EMBL" id="JBBMFI010000083">
    <property type="protein sequence ID" value="MEQ2566545.1"/>
    <property type="molecule type" value="Genomic_DNA"/>
</dbReference>
<evidence type="ECO:0000259" key="3">
    <source>
        <dbReference type="SMART" id="SM00635"/>
    </source>
</evidence>
<name>A0ABV1HW50_9FIRM</name>